<name>A0A430APA6_9ENTE</name>
<feature type="signal peptide" evidence="2">
    <location>
        <begin position="1"/>
        <end position="31"/>
    </location>
</feature>
<dbReference type="Proteomes" id="UP000286773">
    <property type="component" value="Unassembled WGS sequence"/>
</dbReference>
<feature type="compositionally biased region" description="Polar residues" evidence="1">
    <location>
        <begin position="52"/>
        <end position="62"/>
    </location>
</feature>
<organism evidence="3 4">
    <name type="scientific">Vagococcus acidifermentans</name>
    <dbReference type="NCBI Taxonomy" id="564710"/>
    <lineage>
        <taxon>Bacteria</taxon>
        <taxon>Bacillati</taxon>
        <taxon>Bacillota</taxon>
        <taxon>Bacilli</taxon>
        <taxon>Lactobacillales</taxon>
        <taxon>Enterococcaceae</taxon>
        <taxon>Vagococcus</taxon>
    </lineage>
</organism>
<evidence type="ECO:0000256" key="2">
    <source>
        <dbReference type="SAM" id="SignalP"/>
    </source>
</evidence>
<evidence type="ECO:0000313" key="4">
    <source>
        <dbReference type="Proteomes" id="UP000286773"/>
    </source>
</evidence>
<proteinExistence type="predicted"/>
<feature type="region of interest" description="Disordered" evidence="1">
    <location>
        <begin position="35"/>
        <end position="96"/>
    </location>
</feature>
<feature type="compositionally biased region" description="Basic and acidic residues" evidence="1">
    <location>
        <begin position="35"/>
        <end position="47"/>
    </location>
</feature>
<dbReference type="AlphaFoldDB" id="A0A430APA6"/>
<evidence type="ECO:0000313" key="3">
    <source>
        <dbReference type="EMBL" id="RSU09951.1"/>
    </source>
</evidence>
<feature type="compositionally biased region" description="Polar residues" evidence="1">
    <location>
        <begin position="80"/>
        <end position="96"/>
    </location>
</feature>
<dbReference type="RefSeq" id="WP_126814529.1">
    <property type="nucleotide sequence ID" value="NZ_NGKC01000015.1"/>
</dbReference>
<protein>
    <submittedName>
        <fullName evidence="3">Uncharacterized protein</fullName>
    </submittedName>
</protein>
<gene>
    <name evidence="3" type="ORF">CBF27_11685</name>
</gene>
<feature type="chain" id="PRO_5019034687" evidence="2">
    <location>
        <begin position="32"/>
        <end position="96"/>
    </location>
</feature>
<accession>A0A430APA6</accession>
<keyword evidence="2" id="KW-0732">Signal</keyword>
<keyword evidence="4" id="KW-1185">Reference proteome</keyword>
<sequence length="96" mass="10557">MKHKQFRKWLSLLAIFFVVGGNVFSTTQVMAEEISTHQKQVAEKAGAEETDQQAPAATSESSEQPKVEVEAPTQVEKQETNQANAPPATTQEQQAE</sequence>
<evidence type="ECO:0000256" key="1">
    <source>
        <dbReference type="SAM" id="MobiDB-lite"/>
    </source>
</evidence>
<dbReference type="EMBL" id="NGKC01000015">
    <property type="protein sequence ID" value="RSU09951.1"/>
    <property type="molecule type" value="Genomic_DNA"/>
</dbReference>
<comment type="caution">
    <text evidence="3">The sequence shown here is derived from an EMBL/GenBank/DDBJ whole genome shotgun (WGS) entry which is preliminary data.</text>
</comment>
<reference evidence="3 4" key="1">
    <citation type="submission" date="2017-05" db="EMBL/GenBank/DDBJ databases">
        <title>Vagococcus spp. assemblies.</title>
        <authorList>
            <person name="Gulvik C.A."/>
        </authorList>
    </citation>
    <scope>NUCLEOTIDE SEQUENCE [LARGE SCALE GENOMIC DNA]</scope>
    <source>
        <strain evidence="3 4">LMG 24798</strain>
    </source>
</reference>